<evidence type="ECO:0000313" key="1">
    <source>
        <dbReference type="EMBL" id="GII34212.1"/>
    </source>
</evidence>
<reference evidence="1 2" key="1">
    <citation type="submission" date="2021-01" db="EMBL/GenBank/DDBJ databases">
        <title>Whole genome shotgun sequence of Planotetraspora mira NBRC 15435.</title>
        <authorList>
            <person name="Komaki H."/>
            <person name="Tamura T."/>
        </authorList>
    </citation>
    <scope>NUCLEOTIDE SEQUENCE [LARGE SCALE GENOMIC DNA]</scope>
    <source>
        <strain evidence="1 2">NBRC 15435</strain>
    </source>
</reference>
<keyword evidence="2" id="KW-1185">Reference proteome</keyword>
<proteinExistence type="predicted"/>
<dbReference type="Proteomes" id="UP000650628">
    <property type="component" value="Unassembled WGS sequence"/>
</dbReference>
<accession>A0A8J3TZM4</accession>
<comment type="caution">
    <text evidence="1">The sequence shown here is derived from an EMBL/GenBank/DDBJ whole genome shotgun (WGS) entry which is preliminary data.</text>
</comment>
<dbReference type="RefSeq" id="WP_203958019.1">
    <property type="nucleotide sequence ID" value="NZ_BOOO01000048.1"/>
</dbReference>
<name>A0A8J3TZM4_9ACTN</name>
<evidence type="ECO:0000313" key="2">
    <source>
        <dbReference type="Proteomes" id="UP000650628"/>
    </source>
</evidence>
<sequence>MKIFTDTAAWRCWLADHHASATEVWVVPAKKGTTNITRVARLRQAGRMRPAGLAEVERAKAEGRWDA</sequence>
<dbReference type="EMBL" id="BOOO01000048">
    <property type="protein sequence ID" value="GII34212.1"/>
    <property type="molecule type" value="Genomic_DNA"/>
</dbReference>
<protein>
    <submittedName>
        <fullName evidence="1">Uncharacterized protein</fullName>
    </submittedName>
</protein>
<dbReference type="AlphaFoldDB" id="A0A8J3TZM4"/>
<gene>
    <name evidence="1" type="ORF">Pmi06nite_76540</name>
</gene>
<organism evidence="1 2">
    <name type="scientific">Planotetraspora mira</name>
    <dbReference type="NCBI Taxonomy" id="58121"/>
    <lineage>
        <taxon>Bacteria</taxon>
        <taxon>Bacillati</taxon>
        <taxon>Actinomycetota</taxon>
        <taxon>Actinomycetes</taxon>
        <taxon>Streptosporangiales</taxon>
        <taxon>Streptosporangiaceae</taxon>
        <taxon>Planotetraspora</taxon>
    </lineage>
</organism>